<name>A0A431EEP5_CAMJU</name>
<accession>A0A431EEP5</accession>
<dbReference type="Proteomes" id="UP000288507">
    <property type="component" value="Unassembled WGS sequence"/>
</dbReference>
<protein>
    <submittedName>
        <fullName evidence="1">Uncharacterized protein</fullName>
    </submittedName>
</protein>
<dbReference type="EMBL" id="PRBV01000005">
    <property type="protein sequence ID" value="RTJ79662.1"/>
    <property type="molecule type" value="Genomic_DNA"/>
</dbReference>
<organism evidence="1 2">
    <name type="scientific">Campylobacter jejuni</name>
    <dbReference type="NCBI Taxonomy" id="197"/>
    <lineage>
        <taxon>Bacteria</taxon>
        <taxon>Pseudomonadati</taxon>
        <taxon>Campylobacterota</taxon>
        <taxon>Epsilonproteobacteria</taxon>
        <taxon>Campylobacterales</taxon>
        <taxon>Campylobacteraceae</taxon>
        <taxon>Campylobacter</taxon>
    </lineage>
</organism>
<evidence type="ECO:0000313" key="1">
    <source>
        <dbReference type="EMBL" id="RTJ79662.1"/>
    </source>
</evidence>
<gene>
    <name evidence="1" type="ORF">C3H57_04630</name>
</gene>
<dbReference type="AlphaFoldDB" id="A0A431EEP5"/>
<dbReference type="RefSeq" id="WP_126232233.1">
    <property type="nucleotide sequence ID" value="NZ_PRBV01000005.1"/>
</dbReference>
<proteinExistence type="predicted"/>
<evidence type="ECO:0000313" key="2">
    <source>
        <dbReference type="Proteomes" id="UP000288507"/>
    </source>
</evidence>
<comment type="caution">
    <text evidence="1">The sequence shown here is derived from an EMBL/GenBank/DDBJ whole genome shotgun (WGS) entry which is preliminary data.</text>
</comment>
<sequence length="201" mass="23202">MILTNILKADDFKTDYDATCSLFRGHVQCKDGTYKLVTIDLILSKSAPLLQLLPTFDKLDFKIDRILIENSNSDVTVSIFRFKSDSFEFHISGEYEVDMVGLADDVIRISEGDIPEEASRLVDEEKLNMIFNNRRLGLRLKSSVALYGFLIELLEEGDRVVYLGLSTISPAFRGKETLECFEFRRWDEIWEEYCWLNGEES</sequence>
<reference evidence="1 2" key="1">
    <citation type="journal article" date="2019" name="Appl. Environ. Microbiol.">
        <title>Population genetics and characterization of Campylobacter jejuni isolates in western jackdaws and game birds in Finland.</title>
        <authorList>
            <person name="Kovanen S."/>
            <person name="Rossi M."/>
            <person name="Pohja-Mykra M."/>
            <person name="Nieminen T."/>
            <person name="Raunio-Saarnisto M."/>
            <person name="Sauvala M."/>
            <person name="Fredriksson-Ahomaa M."/>
            <person name="Hanninen M.L."/>
            <person name="Kivisto R."/>
        </authorList>
    </citation>
    <scope>NUCLEOTIDE SEQUENCE [LARGE SCALE GENOMIC DNA]</scope>
    <source>
        <strain evidence="1 2">CB313</strain>
    </source>
</reference>